<evidence type="ECO:0000256" key="1">
    <source>
        <dbReference type="ARBA" id="ARBA00004651"/>
    </source>
</evidence>
<evidence type="ECO:0000256" key="7">
    <source>
        <dbReference type="PIRSR" id="PIRSR604254-1"/>
    </source>
</evidence>
<keyword evidence="3" id="KW-1003">Cell membrane</keyword>
<comment type="subcellular location">
    <subcellularLocation>
        <location evidence="1">Cell membrane</location>
        <topology evidence="1">Multi-pass membrane protein</topology>
    </subcellularLocation>
</comment>
<keyword evidence="6 8" id="KW-0472">Membrane</keyword>
<dbReference type="GO" id="GO:0046872">
    <property type="term" value="F:metal ion binding"/>
    <property type="evidence" value="ECO:0007669"/>
    <property type="project" value="UniProtKB-KW"/>
</dbReference>
<keyword evidence="5 8" id="KW-1133">Transmembrane helix</keyword>
<sequence>MPTYSLVEEWANSLTHGIGALLSVAGLAVLVAFASVQGDPWKIVSTAIFGTTLFMLYSASTLYHAIQHPKARAALRLFDHISILFLIAGTYTPFTLVTLNGPWGWSLFGVVWGLTVLGTIVHLTQLRRFHSVMVGLYLVMGWSIVAAFAPLREALPSTGLGLLVAGGLSYSLGVVFYAWKRIPFNHAIWHLFVLTGSVLHFFAVLFYVVL</sequence>
<feature type="binding site" evidence="7">
    <location>
        <position position="186"/>
    </location>
    <ligand>
        <name>Zn(2+)</name>
        <dbReference type="ChEBI" id="CHEBI:29105"/>
    </ligand>
</feature>
<feature type="binding site" evidence="7">
    <location>
        <position position="190"/>
    </location>
    <ligand>
        <name>Zn(2+)</name>
        <dbReference type="ChEBI" id="CHEBI:29105"/>
    </ligand>
</feature>
<feature type="binding site" evidence="7">
    <location>
        <position position="64"/>
    </location>
    <ligand>
        <name>Zn(2+)</name>
        <dbReference type="ChEBI" id="CHEBI:29105"/>
    </ligand>
</feature>
<feature type="transmembrane region" description="Helical" evidence="8">
    <location>
        <begin position="77"/>
        <end position="97"/>
    </location>
</feature>
<keyword evidence="10" id="KW-1185">Reference proteome</keyword>
<feature type="transmembrane region" description="Helical" evidence="8">
    <location>
        <begin position="131"/>
        <end position="151"/>
    </location>
</feature>
<dbReference type="PANTHER" id="PTHR20855">
    <property type="entry name" value="ADIPOR/PROGESTIN RECEPTOR-RELATED"/>
    <property type="match status" value="1"/>
</dbReference>
<keyword evidence="7" id="KW-0862">Zinc</keyword>
<dbReference type="PANTHER" id="PTHR20855:SF3">
    <property type="entry name" value="LD03007P"/>
    <property type="match status" value="1"/>
</dbReference>
<evidence type="ECO:0000256" key="8">
    <source>
        <dbReference type="SAM" id="Phobius"/>
    </source>
</evidence>
<dbReference type="InterPro" id="IPR005744">
    <property type="entry name" value="Hy-lIII"/>
</dbReference>
<dbReference type="EMBL" id="BMXR01000003">
    <property type="protein sequence ID" value="GGX49098.1"/>
    <property type="molecule type" value="Genomic_DNA"/>
</dbReference>
<feature type="transmembrane region" description="Helical" evidence="8">
    <location>
        <begin position="43"/>
        <end position="65"/>
    </location>
</feature>
<accession>A0A918N922</accession>
<dbReference type="Pfam" id="PF03006">
    <property type="entry name" value="HlyIII"/>
    <property type="match status" value="1"/>
</dbReference>
<reference evidence="9" key="2">
    <citation type="submission" date="2020-09" db="EMBL/GenBank/DDBJ databases">
        <authorList>
            <person name="Sun Q."/>
            <person name="Kim S."/>
        </authorList>
    </citation>
    <scope>NUCLEOTIDE SEQUENCE</scope>
    <source>
        <strain evidence="9">KCTC 22169</strain>
    </source>
</reference>
<dbReference type="Proteomes" id="UP000626148">
    <property type="component" value="Unassembled WGS sequence"/>
</dbReference>
<evidence type="ECO:0000256" key="6">
    <source>
        <dbReference type="ARBA" id="ARBA00023136"/>
    </source>
</evidence>
<comment type="caution">
    <text evidence="9">The sequence shown here is derived from an EMBL/GenBank/DDBJ whole genome shotgun (WGS) entry which is preliminary data.</text>
</comment>
<feature type="transmembrane region" description="Helical" evidence="8">
    <location>
        <begin position="103"/>
        <end position="124"/>
    </location>
</feature>
<dbReference type="GO" id="GO:0005886">
    <property type="term" value="C:plasma membrane"/>
    <property type="evidence" value="ECO:0007669"/>
    <property type="project" value="UniProtKB-SubCell"/>
</dbReference>
<dbReference type="InterPro" id="IPR004254">
    <property type="entry name" value="AdipoR/HlyIII-related"/>
</dbReference>
<gene>
    <name evidence="9" type="primary">yplQ</name>
    <name evidence="9" type="ORF">GCM10007392_15460</name>
</gene>
<evidence type="ECO:0000256" key="4">
    <source>
        <dbReference type="ARBA" id="ARBA00022692"/>
    </source>
</evidence>
<evidence type="ECO:0000313" key="10">
    <source>
        <dbReference type="Proteomes" id="UP000626148"/>
    </source>
</evidence>
<name>A0A918N922_9GAMM</name>
<reference evidence="9" key="1">
    <citation type="journal article" date="2014" name="Int. J. Syst. Evol. Microbiol.">
        <title>Complete genome sequence of Corynebacterium casei LMG S-19264T (=DSM 44701T), isolated from a smear-ripened cheese.</title>
        <authorList>
            <consortium name="US DOE Joint Genome Institute (JGI-PGF)"/>
            <person name="Walter F."/>
            <person name="Albersmeier A."/>
            <person name="Kalinowski J."/>
            <person name="Ruckert C."/>
        </authorList>
    </citation>
    <scope>NUCLEOTIDE SEQUENCE</scope>
    <source>
        <strain evidence="9">KCTC 22169</strain>
    </source>
</reference>
<keyword evidence="4 8" id="KW-0812">Transmembrane</keyword>
<feature type="transmembrane region" description="Helical" evidence="8">
    <location>
        <begin position="191"/>
        <end position="209"/>
    </location>
</feature>
<dbReference type="GO" id="GO:0140911">
    <property type="term" value="F:pore-forming activity"/>
    <property type="evidence" value="ECO:0007669"/>
    <property type="project" value="InterPro"/>
</dbReference>
<dbReference type="AlphaFoldDB" id="A0A918N922"/>
<evidence type="ECO:0000313" key="9">
    <source>
        <dbReference type="EMBL" id="GGX49098.1"/>
    </source>
</evidence>
<proteinExistence type="inferred from homology"/>
<evidence type="ECO:0000256" key="2">
    <source>
        <dbReference type="ARBA" id="ARBA00008488"/>
    </source>
</evidence>
<evidence type="ECO:0000256" key="3">
    <source>
        <dbReference type="ARBA" id="ARBA00022475"/>
    </source>
</evidence>
<dbReference type="NCBIfam" id="TIGR01065">
    <property type="entry name" value="hlyIII"/>
    <property type="match status" value="1"/>
</dbReference>
<evidence type="ECO:0000256" key="5">
    <source>
        <dbReference type="ARBA" id="ARBA00022989"/>
    </source>
</evidence>
<comment type="similarity">
    <text evidence="2">Belongs to the UPF0073 (Hly-III) family.</text>
</comment>
<organism evidence="9 10">
    <name type="scientific">Saccharospirillum salsuginis</name>
    <dbReference type="NCBI Taxonomy" id="418750"/>
    <lineage>
        <taxon>Bacteria</taxon>
        <taxon>Pseudomonadati</taxon>
        <taxon>Pseudomonadota</taxon>
        <taxon>Gammaproteobacteria</taxon>
        <taxon>Oceanospirillales</taxon>
        <taxon>Saccharospirillaceae</taxon>
        <taxon>Saccharospirillum</taxon>
    </lineage>
</organism>
<keyword evidence="7" id="KW-0479">Metal-binding</keyword>
<feature type="transmembrane region" description="Helical" evidence="8">
    <location>
        <begin position="18"/>
        <end position="37"/>
    </location>
</feature>
<feature type="transmembrane region" description="Helical" evidence="8">
    <location>
        <begin position="157"/>
        <end position="179"/>
    </location>
</feature>
<protein>
    <submittedName>
        <fullName evidence="9">Hemolysin III</fullName>
    </submittedName>
</protein>